<evidence type="ECO:0000256" key="1">
    <source>
        <dbReference type="SAM" id="SignalP"/>
    </source>
</evidence>
<accession>A6JUZ3</accession>
<sequence length="95" mass="10696">MISSFFFMISLYSQLSAAGNLCIDECELLEMEERERGVFSALVNCRKKALHGVSGKNGFHRLDEQAEEGKQPEEAEFTAGIPSASLYIMWLVYLL</sequence>
<organism evidence="2 3">
    <name type="scientific">Rattus norvegicus</name>
    <name type="common">Rat</name>
    <dbReference type="NCBI Taxonomy" id="10116"/>
    <lineage>
        <taxon>Eukaryota</taxon>
        <taxon>Metazoa</taxon>
        <taxon>Chordata</taxon>
        <taxon>Craniata</taxon>
        <taxon>Vertebrata</taxon>
        <taxon>Euteleostomi</taxon>
        <taxon>Mammalia</taxon>
        <taxon>Eutheria</taxon>
        <taxon>Euarchontoglires</taxon>
        <taxon>Glires</taxon>
        <taxon>Rodentia</taxon>
        <taxon>Myomorpha</taxon>
        <taxon>Muroidea</taxon>
        <taxon>Muridae</taxon>
        <taxon>Murinae</taxon>
        <taxon>Rattus</taxon>
    </lineage>
</organism>
<evidence type="ECO:0000313" key="3">
    <source>
        <dbReference type="Proteomes" id="UP000234681"/>
    </source>
</evidence>
<feature type="chain" id="PRO_5039927467" evidence="1">
    <location>
        <begin position="19"/>
        <end position="95"/>
    </location>
</feature>
<name>A6JUZ3_RAT</name>
<feature type="signal peptide" evidence="1">
    <location>
        <begin position="1"/>
        <end position="18"/>
    </location>
</feature>
<evidence type="ECO:0000313" key="2">
    <source>
        <dbReference type="EMBL" id="EDL87636.1"/>
    </source>
</evidence>
<dbReference type="EMBL" id="CH474002">
    <property type="protein sequence ID" value="EDL87636.1"/>
    <property type="molecule type" value="Genomic_DNA"/>
</dbReference>
<keyword evidence="1" id="KW-0732">Signal</keyword>
<dbReference type="AlphaFoldDB" id="A6JUZ3"/>
<reference evidence="2 3" key="1">
    <citation type="submission" date="2005-09" db="EMBL/GenBank/DDBJ databases">
        <authorList>
            <person name="Mural R.J."/>
            <person name="Li P.W."/>
            <person name="Adams M.D."/>
            <person name="Amanatides P.G."/>
            <person name="Baden-Tillson H."/>
            <person name="Barnstead M."/>
            <person name="Chin S.H."/>
            <person name="Dew I."/>
            <person name="Evans C.A."/>
            <person name="Ferriera S."/>
            <person name="Flanigan M."/>
            <person name="Fosler C."/>
            <person name="Glodek A."/>
            <person name="Gu Z."/>
            <person name="Holt R.A."/>
            <person name="Jennings D."/>
            <person name="Kraft C.L."/>
            <person name="Lu F."/>
            <person name="Nguyen T."/>
            <person name="Nusskern D.R."/>
            <person name="Pfannkoch C.M."/>
            <person name="Sitter C."/>
            <person name="Sutton G.G."/>
            <person name="Venter J.C."/>
            <person name="Wang Z."/>
            <person name="Woodage T."/>
            <person name="Zheng X.H."/>
            <person name="Zhong F."/>
        </authorList>
    </citation>
    <scope>NUCLEOTIDE SEQUENCE [LARGE SCALE GENOMIC DNA]</scope>
    <source>
        <strain>BN</strain>
        <strain evidence="3">Sprague-Dawley</strain>
    </source>
</reference>
<protein>
    <submittedName>
        <fullName evidence="2">RCG42056</fullName>
    </submittedName>
</protein>
<dbReference type="Proteomes" id="UP000234681">
    <property type="component" value="Chromosome 1"/>
</dbReference>
<proteinExistence type="predicted"/>
<gene>
    <name evidence="2" type="ORF">rCG_42056</name>
</gene>